<evidence type="ECO:0000256" key="4">
    <source>
        <dbReference type="ARBA" id="ARBA00022692"/>
    </source>
</evidence>
<reference evidence="9" key="1">
    <citation type="submission" date="2016-01" db="EMBL/GenBank/DDBJ databases">
        <authorList>
            <person name="Mcilroy J.S."/>
            <person name="Karst M S."/>
            <person name="Albertsen M."/>
        </authorList>
    </citation>
    <scope>NUCLEOTIDE SEQUENCE</scope>
    <source>
        <strain evidence="9">Cfx-K</strain>
    </source>
</reference>
<dbReference type="Proteomes" id="UP000215027">
    <property type="component" value="Chromosome I"/>
</dbReference>
<dbReference type="PROSITE" id="PS50928">
    <property type="entry name" value="ABC_TM1"/>
    <property type="match status" value="1"/>
</dbReference>
<keyword evidence="10" id="KW-1185">Reference proteome</keyword>
<feature type="transmembrane region" description="Helical" evidence="7">
    <location>
        <begin position="237"/>
        <end position="263"/>
    </location>
</feature>
<dbReference type="PANTHER" id="PTHR43386">
    <property type="entry name" value="OLIGOPEPTIDE TRANSPORT SYSTEM PERMEASE PROTEIN APPC"/>
    <property type="match status" value="1"/>
</dbReference>
<feature type="transmembrane region" description="Helical" evidence="7">
    <location>
        <begin position="137"/>
        <end position="155"/>
    </location>
</feature>
<keyword evidence="5 7" id="KW-1133">Transmembrane helix</keyword>
<evidence type="ECO:0000256" key="2">
    <source>
        <dbReference type="ARBA" id="ARBA00022448"/>
    </source>
</evidence>
<dbReference type="InterPro" id="IPR000515">
    <property type="entry name" value="MetI-like"/>
</dbReference>
<keyword evidence="2 7" id="KW-0813">Transport</keyword>
<evidence type="ECO:0000259" key="8">
    <source>
        <dbReference type="PROSITE" id="PS50928"/>
    </source>
</evidence>
<dbReference type="Pfam" id="PF00528">
    <property type="entry name" value="BPD_transp_1"/>
    <property type="match status" value="1"/>
</dbReference>
<feature type="transmembrane region" description="Helical" evidence="7">
    <location>
        <begin position="210"/>
        <end position="230"/>
    </location>
</feature>
<evidence type="ECO:0000256" key="3">
    <source>
        <dbReference type="ARBA" id="ARBA00022475"/>
    </source>
</evidence>
<evidence type="ECO:0000313" key="10">
    <source>
        <dbReference type="Proteomes" id="UP000215027"/>
    </source>
</evidence>
<keyword evidence="4 7" id="KW-0812">Transmembrane</keyword>
<protein>
    <submittedName>
        <fullName evidence="9">Binding-protein-dependent transport systems inner membrane component</fullName>
    </submittedName>
</protein>
<feature type="transmembrane region" description="Helical" evidence="7">
    <location>
        <begin position="78"/>
        <end position="98"/>
    </location>
</feature>
<name>A0A170PFL4_9CHLR</name>
<sequence>MKNAKLITGIVLLGLMVGLALIGPAIARAALFPDTDPIGRGTFRPFQLPSGEHPLGTDGDGRDGLMVYLSSILPSFKIGLIAGLVGASLGVIVGFAAGYATGRIDTISRIIIDMVLVIPTLPLLLILAVYIDRWDLNKLALILGFFSWAFAARVIRSQVQSLRERRYVDLARLSGAGTVEIIFTELMPALLPYIAYILSLSMVGAMLAEAGLQIIGLGAGGLPTLGFMIAKGLREGVIGVGLVGQMLLPAATLILVFLALNMIGMGLDEIFNPRLRTTVEER</sequence>
<feature type="transmembrane region" description="Helical" evidence="7">
    <location>
        <begin position="176"/>
        <end position="198"/>
    </location>
</feature>
<organism evidence="9 10">
    <name type="scientific">Candidatus Promineifilum breve</name>
    <dbReference type="NCBI Taxonomy" id="1806508"/>
    <lineage>
        <taxon>Bacteria</taxon>
        <taxon>Bacillati</taxon>
        <taxon>Chloroflexota</taxon>
        <taxon>Ardenticatenia</taxon>
        <taxon>Candidatus Promineifilales</taxon>
        <taxon>Candidatus Promineifilaceae</taxon>
        <taxon>Candidatus Promineifilum</taxon>
    </lineage>
</organism>
<evidence type="ECO:0000313" key="9">
    <source>
        <dbReference type="EMBL" id="CUS03267.2"/>
    </source>
</evidence>
<dbReference type="RefSeq" id="WP_095042788.1">
    <property type="nucleotide sequence ID" value="NZ_LN890655.1"/>
</dbReference>
<keyword evidence="6 7" id="KW-0472">Membrane</keyword>
<dbReference type="InterPro" id="IPR035906">
    <property type="entry name" value="MetI-like_sf"/>
</dbReference>
<evidence type="ECO:0000256" key="1">
    <source>
        <dbReference type="ARBA" id="ARBA00004651"/>
    </source>
</evidence>
<comment type="similarity">
    <text evidence="7">Belongs to the binding-protein-dependent transport system permease family.</text>
</comment>
<feature type="domain" description="ABC transmembrane type-1" evidence="8">
    <location>
        <begin position="72"/>
        <end position="264"/>
    </location>
</feature>
<dbReference type="PANTHER" id="PTHR43386:SF1">
    <property type="entry name" value="D,D-DIPEPTIDE TRANSPORT SYSTEM PERMEASE PROTEIN DDPC-RELATED"/>
    <property type="match status" value="1"/>
</dbReference>
<evidence type="ECO:0000256" key="7">
    <source>
        <dbReference type="RuleBase" id="RU363032"/>
    </source>
</evidence>
<proteinExistence type="inferred from homology"/>
<feature type="transmembrane region" description="Helical" evidence="7">
    <location>
        <begin position="110"/>
        <end position="131"/>
    </location>
</feature>
<dbReference type="GO" id="GO:0005886">
    <property type="term" value="C:plasma membrane"/>
    <property type="evidence" value="ECO:0007669"/>
    <property type="project" value="UniProtKB-SubCell"/>
</dbReference>
<dbReference type="OrthoDB" id="9789244at2"/>
<dbReference type="InterPro" id="IPR050366">
    <property type="entry name" value="BP-dependent_transpt_permease"/>
</dbReference>
<evidence type="ECO:0000256" key="5">
    <source>
        <dbReference type="ARBA" id="ARBA00022989"/>
    </source>
</evidence>
<accession>A0A170PFL4</accession>
<dbReference type="CDD" id="cd06261">
    <property type="entry name" value="TM_PBP2"/>
    <property type="match status" value="1"/>
</dbReference>
<gene>
    <name evidence="9" type="ORF">CFX0092_A1389</name>
</gene>
<dbReference type="KEGG" id="pbf:CFX0092_A1389"/>
<comment type="subcellular location">
    <subcellularLocation>
        <location evidence="1 7">Cell membrane</location>
        <topology evidence="1 7">Multi-pass membrane protein</topology>
    </subcellularLocation>
</comment>
<dbReference type="SUPFAM" id="SSF161098">
    <property type="entry name" value="MetI-like"/>
    <property type="match status" value="1"/>
</dbReference>
<dbReference type="GO" id="GO:0055085">
    <property type="term" value="P:transmembrane transport"/>
    <property type="evidence" value="ECO:0007669"/>
    <property type="project" value="InterPro"/>
</dbReference>
<dbReference type="EMBL" id="LN890655">
    <property type="protein sequence ID" value="CUS03267.2"/>
    <property type="molecule type" value="Genomic_DNA"/>
</dbReference>
<keyword evidence="3" id="KW-1003">Cell membrane</keyword>
<evidence type="ECO:0000256" key="6">
    <source>
        <dbReference type="ARBA" id="ARBA00023136"/>
    </source>
</evidence>
<dbReference type="AlphaFoldDB" id="A0A170PFL4"/>
<dbReference type="Gene3D" id="1.10.3720.10">
    <property type="entry name" value="MetI-like"/>
    <property type="match status" value="1"/>
</dbReference>